<evidence type="ECO:0000256" key="3">
    <source>
        <dbReference type="ARBA" id="ARBA00022801"/>
    </source>
</evidence>
<keyword evidence="7" id="KW-1185">Reference proteome</keyword>
<comment type="similarity">
    <text evidence="1">Belongs to the peptidase C48 family.</text>
</comment>
<feature type="compositionally biased region" description="Pro residues" evidence="4">
    <location>
        <begin position="56"/>
        <end position="68"/>
    </location>
</feature>
<dbReference type="Gene3D" id="3.40.395.10">
    <property type="entry name" value="Adenoviral Proteinase, Chain A"/>
    <property type="match status" value="1"/>
</dbReference>
<accession>A0ABC9EZ02</accession>
<evidence type="ECO:0000256" key="2">
    <source>
        <dbReference type="ARBA" id="ARBA00022670"/>
    </source>
</evidence>
<evidence type="ECO:0000259" key="5">
    <source>
        <dbReference type="PROSITE" id="PS50600"/>
    </source>
</evidence>
<keyword evidence="2" id="KW-0645">Protease</keyword>
<feature type="region of interest" description="Disordered" evidence="4">
    <location>
        <begin position="258"/>
        <end position="339"/>
    </location>
</feature>
<feature type="compositionally biased region" description="Polar residues" evidence="4">
    <location>
        <begin position="70"/>
        <end position="79"/>
    </location>
</feature>
<sequence>MAAAAIDRLVFAVNGRRYEVAAAEVEPSTRLLEFIRTRTPFKGTKLGCGEGSGRPVSPPQLHPTPPVGPSNASADSTGDFTDVPDKGRKKPVRRKRNVSDIHNKDSMHAGGSRRMKKQQPSHRPSNQKNVADDRSRRLTDYFHSSEGPEVPHRPNSGGSRSSIPNARCNPAFGMPNAQFRTPELHIPRMRDLLATQLGFLSGRPLKAFLQMFDQFDLTLSENTRAIQSSLCNIARAPFHLAEQCRPVIDEIIAAQRSSDPNIVGEPSWRNNGLGEDDTADQARNASEHGHRTSSTPSAEYSNDVNREDDGHNTSHTDPLQPSSSCHSEPNSSHDMGRMNPLFDAISDEQHIIHPCVSSHETAPEPDSESPNKVVIKQRPAGKRMIQKPARFCSPFKYGVMSRPPPNVESTLNLLEFLCADNSPLRSSPVIQFGTTPLSGAIVAQSFADSSLSVDPIFMNGFVKCILYDDYFIRPECHGYRIFFDAVLSATLSVESAEGDSSGPKYSESDALAAIRRSLPFTDLKKARLILLPVLHRQHWSVYCVNLGQSRIDVLDSMDYSSDGDNSWDSYHSHMGKTIMQRLSDALSKAAPRKFVSFKNWRHVKVKVPVHKSLYDSAFFAMKFLEFYDGDGHGSLKADIAVDRSKEQRAEMLYYLTFHSENKLHPLPEALLQFRISDHHPFFY</sequence>
<gene>
    <name evidence="6" type="ORF">URODEC1_LOCUS100232</name>
</gene>
<evidence type="ECO:0000313" key="7">
    <source>
        <dbReference type="Proteomes" id="UP001497457"/>
    </source>
</evidence>
<evidence type="ECO:0000256" key="1">
    <source>
        <dbReference type="ARBA" id="ARBA00005234"/>
    </source>
</evidence>
<feature type="compositionally biased region" description="Basic residues" evidence="4">
    <location>
        <begin position="111"/>
        <end position="120"/>
    </location>
</feature>
<dbReference type="Gene3D" id="3.10.20.30">
    <property type="match status" value="1"/>
</dbReference>
<feature type="compositionally biased region" description="Basic and acidic residues" evidence="4">
    <location>
        <begin position="130"/>
        <end position="140"/>
    </location>
</feature>
<feature type="compositionally biased region" description="Basic residues" evidence="4">
    <location>
        <begin position="87"/>
        <end position="96"/>
    </location>
</feature>
<organism evidence="6 7">
    <name type="scientific">Urochloa decumbens</name>
    <dbReference type="NCBI Taxonomy" id="240449"/>
    <lineage>
        <taxon>Eukaryota</taxon>
        <taxon>Viridiplantae</taxon>
        <taxon>Streptophyta</taxon>
        <taxon>Embryophyta</taxon>
        <taxon>Tracheophyta</taxon>
        <taxon>Spermatophyta</taxon>
        <taxon>Magnoliopsida</taxon>
        <taxon>Liliopsida</taxon>
        <taxon>Poales</taxon>
        <taxon>Poaceae</taxon>
        <taxon>PACMAD clade</taxon>
        <taxon>Panicoideae</taxon>
        <taxon>Panicodae</taxon>
        <taxon>Paniceae</taxon>
        <taxon>Melinidinae</taxon>
        <taxon>Urochloa</taxon>
    </lineage>
</organism>
<dbReference type="EMBL" id="OZ075115">
    <property type="protein sequence ID" value="CAL5066013.1"/>
    <property type="molecule type" value="Genomic_DNA"/>
</dbReference>
<dbReference type="InterPro" id="IPR038765">
    <property type="entry name" value="Papain-like_cys_pep_sf"/>
</dbReference>
<reference evidence="6 7" key="2">
    <citation type="submission" date="2024-10" db="EMBL/GenBank/DDBJ databases">
        <authorList>
            <person name="Ryan C."/>
        </authorList>
    </citation>
    <scope>NUCLEOTIDE SEQUENCE [LARGE SCALE GENOMIC DNA]</scope>
</reference>
<dbReference type="SUPFAM" id="SSF54001">
    <property type="entry name" value="Cysteine proteinases"/>
    <property type="match status" value="1"/>
</dbReference>
<dbReference type="Pfam" id="PF02902">
    <property type="entry name" value="Peptidase_C48"/>
    <property type="match status" value="1"/>
</dbReference>
<proteinExistence type="inferred from homology"/>
<feature type="compositionally biased region" description="Polar residues" evidence="4">
    <location>
        <begin position="292"/>
        <end position="303"/>
    </location>
</feature>
<dbReference type="GO" id="GO:0008233">
    <property type="term" value="F:peptidase activity"/>
    <property type="evidence" value="ECO:0007669"/>
    <property type="project" value="UniProtKB-KW"/>
</dbReference>
<reference evidence="7" key="1">
    <citation type="submission" date="2024-06" db="EMBL/GenBank/DDBJ databases">
        <authorList>
            <person name="Ryan C."/>
        </authorList>
    </citation>
    <scope>NUCLEOTIDE SEQUENCE [LARGE SCALE GENOMIC DNA]</scope>
</reference>
<dbReference type="InterPro" id="IPR003653">
    <property type="entry name" value="Peptidase_C48_C"/>
</dbReference>
<dbReference type="AlphaFoldDB" id="A0ABC9EZ02"/>
<feature type="compositionally biased region" description="Low complexity" evidence="4">
    <location>
        <begin position="321"/>
        <end position="333"/>
    </location>
</feature>
<feature type="region of interest" description="Disordered" evidence="4">
    <location>
        <begin position="42"/>
        <end position="164"/>
    </location>
</feature>
<dbReference type="InterPro" id="IPR012675">
    <property type="entry name" value="Beta-grasp_dom_sf"/>
</dbReference>
<feature type="compositionally biased region" description="Basic and acidic residues" evidence="4">
    <location>
        <begin position="97"/>
        <end position="107"/>
    </location>
</feature>
<evidence type="ECO:0000313" key="6">
    <source>
        <dbReference type="EMBL" id="CAL5066013.1"/>
    </source>
</evidence>
<keyword evidence="3" id="KW-0378">Hydrolase</keyword>
<dbReference type="Proteomes" id="UP001497457">
    <property type="component" value="Chromosome 5rd"/>
</dbReference>
<dbReference type="GO" id="GO:0006508">
    <property type="term" value="P:proteolysis"/>
    <property type="evidence" value="ECO:0007669"/>
    <property type="project" value="UniProtKB-KW"/>
</dbReference>
<feature type="domain" description="Ubiquitin-like protease family profile" evidence="5">
    <location>
        <begin position="407"/>
        <end position="627"/>
    </location>
</feature>
<protein>
    <recommendedName>
        <fullName evidence="5">Ubiquitin-like protease family profile domain-containing protein</fullName>
    </recommendedName>
</protein>
<dbReference type="PROSITE" id="PS50600">
    <property type="entry name" value="ULP_PROTEASE"/>
    <property type="match status" value="1"/>
</dbReference>
<evidence type="ECO:0000256" key="4">
    <source>
        <dbReference type="SAM" id="MobiDB-lite"/>
    </source>
</evidence>
<feature type="compositionally biased region" description="Basic and acidic residues" evidence="4">
    <location>
        <begin position="304"/>
        <end position="314"/>
    </location>
</feature>
<name>A0ABC9EZ02_9POAL</name>